<dbReference type="Proteomes" id="UP000033423">
    <property type="component" value="Unassembled WGS sequence"/>
</dbReference>
<proteinExistence type="predicted"/>
<sequence length="101" mass="11649">MKELVHIGGVLFFTRTWYPESLVLTIPELARTVKIEGFDLEELPGLIQSGLTFTTTDYSDWFLFHRLEMECNEDSCFMCCEGCDNSMNARIRITQEDGKDV</sequence>
<evidence type="ECO:0000313" key="1">
    <source>
        <dbReference type="EMBL" id="KJU85063.1"/>
    </source>
</evidence>
<reference evidence="1 2" key="1">
    <citation type="submission" date="2015-02" db="EMBL/GenBank/DDBJ databases">
        <title>Single-cell genomics of uncultivated deep-branching MTB reveals a conserved set of magnetosome genes.</title>
        <authorList>
            <person name="Kolinko S."/>
            <person name="Richter M."/>
            <person name="Glockner F.O."/>
            <person name="Brachmann A."/>
            <person name="Schuler D."/>
        </authorList>
    </citation>
    <scope>NUCLEOTIDE SEQUENCE [LARGE SCALE GENOMIC DNA]</scope>
    <source>
        <strain evidence="1">TM-1</strain>
    </source>
</reference>
<evidence type="ECO:0000313" key="2">
    <source>
        <dbReference type="Proteomes" id="UP000033423"/>
    </source>
</evidence>
<protein>
    <submittedName>
        <fullName evidence="1">Uncharacterized protein</fullName>
    </submittedName>
</protein>
<name>A0A0F3GWK6_9BACT</name>
<comment type="caution">
    <text evidence="1">The sequence shown here is derived from an EMBL/GenBank/DDBJ whole genome shotgun (WGS) entry which is preliminary data.</text>
</comment>
<accession>A0A0F3GWK6</accession>
<keyword evidence="2" id="KW-1185">Reference proteome</keyword>
<gene>
    <name evidence="1" type="ORF">MBAV_002745</name>
</gene>
<dbReference type="AlphaFoldDB" id="A0A0F3GWK6"/>
<dbReference type="EMBL" id="LACI01001171">
    <property type="protein sequence ID" value="KJU85063.1"/>
    <property type="molecule type" value="Genomic_DNA"/>
</dbReference>
<organism evidence="1 2">
    <name type="scientific">Candidatus Magnetobacterium bavaricum</name>
    <dbReference type="NCBI Taxonomy" id="29290"/>
    <lineage>
        <taxon>Bacteria</taxon>
        <taxon>Pseudomonadati</taxon>
        <taxon>Nitrospirota</taxon>
        <taxon>Thermodesulfovibrionia</taxon>
        <taxon>Thermodesulfovibrionales</taxon>
        <taxon>Candidatus Magnetobacteriaceae</taxon>
        <taxon>Candidatus Magnetobacterium</taxon>
    </lineage>
</organism>